<protein>
    <submittedName>
        <fullName evidence="1">Uncharacterized protein</fullName>
    </submittedName>
</protein>
<dbReference type="Proteomes" id="UP000004995">
    <property type="component" value="Unassembled WGS sequence"/>
</dbReference>
<dbReference type="EMBL" id="AGNK02002426">
    <property type="status" value="NOT_ANNOTATED_CDS"/>
    <property type="molecule type" value="Genomic_DNA"/>
</dbReference>
<name>K3Y412_SETIT</name>
<organism evidence="1 2">
    <name type="scientific">Setaria italica</name>
    <name type="common">Foxtail millet</name>
    <name type="synonym">Panicum italicum</name>
    <dbReference type="NCBI Taxonomy" id="4555"/>
    <lineage>
        <taxon>Eukaryota</taxon>
        <taxon>Viridiplantae</taxon>
        <taxon>Streptophyta</taxon>
        <taxon>Embryophyta</taxon>
        <taxon>Tracheophyta</taxon>
        <taxon>Spermatophyta</taxon>
        <taxon>Magnoliopsida</taxon>
        <taxon>Liliopsida</taxon>
        <taxon>Poales</taxon>
        <taxon>Poaceae</taxon>
        <taxon>PACMAD clade</taxon>
        <taxon>Panicoideae</taxon>
        <taxon>Panicodae</taxon>
        <taxon>Paniceae</taxon>
        <taxon>Cenchrinae</taxon>
        <taxon>Setaria</taxon>
    </lineage>
</organism>
<dbReference type="HOGENOM" id="CLU_3369345_0_0_1"/>
<dbReference type="Gramene" id="KQL10539">
    <property type="protein sequence ID" value="KQL10539"/>
    <property type="gene ID" value="SETIT_008950mg"/>
</dbReference>
<evidence type="ECO:0000313" key="2">
    <source>
        <dbReference type="Proteomes" id="UP000004995"/>
    </source>
</evidence>
<sequence>MEPCLLYSLSYTLIHLDLIIQILADSSQAQYAREC</sequence>
<keyword evidence="2" id="KW-1185">Reference proteome</keyword>
<dbReference type="InParanoid" id="K3Y412"/>
<proteinExistence type="predicted"/>
<dbReference type="AlphaFoldDB" id="K3Y412"/>
<evidence type="ECO:0000313" key="1">
    <source>
        <dbReference type="EnsemblPlants" id="KQL10539"/>
    </source>
</evidence>
<reference evidence="2" key="1">
    <citation type="journal article" date="2012" name="Nat. Biotechnol.">
        <title>Reference genome sequence of the model plant Setaria.</title>
        <authorList>
            <person name="Bennetzen J.L."/>
            <person name="Schmutz J."/>
            <person name="Wang H."/>
            <person name="Percifield R."/>
            <person name="Hawkins J."/>
            <person name="Pontaroli A.C."/>
            <person name="Estep M."/>
            <person name="Feng L."/>
            <person name="Vaughn J.N."/>
            <person name="Grimwood J."/>
            <person name="Jenkins J."/>
            <person name="Barry K."/>
            <person name="Lindquist E."/>
            <person name="Hellsten U."/>
            <person name="Deshpande S."/>
            <person name="Wang X."/>
            <person name="Wu X."/>
            <person name="Mitros T."/>
            <person name="Triplett J."/>
            <person name="Yang X."/>
            <person name="Ye C.Y."/>
            <person name="Mauro-Herrera M."/>
            <person name="Wang L."/>
            <person name="Li P."/>
            <person name="Sharma M."/>
            <person name="Sharma R."/>
            <person name="Ronald P.C."/>
            <person name="Panaud O."/>
            <person name="Kellogg E.A."/>
            <person name="Brutnell T.P."/>
            <person name="Doust A.N."/>
            <person name="Tuskan G.A."/>
            <person name="Rokhsar D."/>
            <person name="Devos K.M."/>
        </authorList>
    </citation>
    <scope>NUCLEOTIDE SEQUENCE [LARGE SCALE GENOMIC DNA]</scope>
    <source>
        <strain evidence="2">cv. Yugu1</strain>
    </source>
</reference>
<dbReference type="EnsemblPlants" id="KQL10539">
    <property type="protein sequence ID" value="KQL10539"/>
    <property type="gene ID" value="SETIT_008950mg"/>
</dbReference>
<accession>K3Y412</accession>
<reference evidence="1" key="2">
    <citation type="submission" date="2018-08" db="UniProtKB">
        <authorList>
            <consortium name="EnsemblPlants"/>
        </authorList>
    </citation>
    <scope>IDENTIFICATION</scope>
    <source>
        <strain evidence="1">Yugu1</strain>
    </source>
</reference>